<name>A0ABN7JMP4_9HYPH</name>
<dbReference type="InterPro" id="IPR038725">
    <property type="entry name" value="YdaG_split_barrel_FMN-bd"/>
</dbReference>
<dbReference type="Gene3D" id="2.30.110.10">
    <property type="entry name" value="Electron Transport, Fmn-binding Protein, Chain A"/>
    <property type="match status" value="1"/>
</dbReference>
<dbReference type="Pfam" id="PF16242">
    <property type="entry name" value="Pyrid_ox_like"/>
    <property type="match status" value="1"/>
</dbReference>
<gene>
    <name evidence="2" type="ORF">REJC140_00660</name>
</gene>
<dbReference type="SUPFAM" id="SSF50475">
    <property type="entry name" value="FMN-binding split barrel"/>
    <property type="match status" value="1"/>
</dbReference>
<feature type="domain" description="General stress protein FMN-binding split barrel" evidence="1">
    <location>
        <begin position="5"/>
        <end position="150"/>
    </location>
</feature>
<dbReference type="Proteomes" id="UP000606921">
    <property type="component" value="Unassembled WGS sequence"/>
</dbReference>
<protein>
    <submittedName>
        <fullName evidence="2">General stress protein</fullName>
    </submittedName>
</protein>
<comment type="caution">
    <text evidence="2">The sequence shown here is derived from an EMBL/GenBank/DDBJ whole genome shotgun (WGS) entry which is preliminary data.</text>
</comment>
<evidence type="ECO:0000313" key="2">
    <source>
        <dbReference type="EMBL" id="CAD7038726.1"/>
    </source>
</evidence>
<organism evidence="2 3">
    <name type="scientific">Pseudorhizobium endolithicum</name>
    <dbReference type="NCBI Taxonomy" id="1191678"/>
    <lineage>
        <taxon>Bacteria</taxon>
        <taxon>Pseudomonadati</taxon>
        <taxon>Pseudomonadota</taxon>
        <taxon>Alphaproteobacteria</taxon>
        <taxon>Hyphomicrobiales</taxon>
        <taxon>Rhizobiaceae</taxon>
        <taxon>Rhizobium/Agrobacterium group</taxon>
        <taxon>Pseudorhizobium</taxon>
    </lineage>
</organism>
<reference evidence="2 3" key="1">
    <citation type="submission" date="2020-11" db="EMBL/GenBank/DDBJ databases">
        <authorList>
            <person name="Lassalle F."/>
        </authorList>
    </citation>
    <scope>NUCLEOTIDE SEQUENCE [LARGE SCALE GENOMIC DNA]</scope>
    <source>
        <strain evidence="2 3">JC140</strain>
    </source>
</reference>
<dbReference type="PANTHER" id="PTHR34818:SF1">
    <property type="entry name" value="PROTEIN BLI-3"/>
    <property type="match status" value="1"/>
</dbReference>
<evidence type="ECO:0000259" key="1">
    <source>
        <dbReference type="Pfam" id="PF16242"/>
    </source>
</evidence>
<evidence type="ECO:0000313" key="3">
    <source>
        <dbReference type="Proteomes" id="UP000606921"/>
    </source>
</evidence>
<dbReference type="PANTHER" id="PTHR34818">
    <property type="entry name" value="PROTEIN BLI-3"/>
    <property type="match status" value="1"/>
</dbReference>
<dbReference type="RefSeq" id="WP_142592731.1">
    <property type="nucleotide sequence ID" value="NZ_CABFWF030000012.1"/>
</dbReference>
<sequence length="159" mass="17842">MSNHDDIAKVWELIDRIGFCMLATQDGRDIRSRPMSAYTKKNDNAIYFLTDLASHKDDEVARWPNVCLAFADTKGQKYVSVSGSAEISNDRELIREIWSTPAKAWWESAEDPSIRVLKITPSFAEYWDSPGTVMSYIKMAAAAVSSAKPDMGENEKVSL</sequence>
<keyword evidence="3" id="KW-1185">Reference proteome</keyword>
<accession>A0ABN7JMP4</accession>
<proteinExistence type="predicted"/>
<dbReference type="InterPro" id="IPR012349">
    <property type="entry name" value="Split_barrel_FMN-bd"/>
</dbReference>
<dbReference type="InterPro" id="IPR052917">
    <property type="entry name" value="Stress-Dev_Protein"/>
</dbReference>
<dbReference type="EMBL" id="CABFWF030000012">
    <property type="protein sequence ID" value="CAD7038726.1"/>
    <property type="molecule type" value="Genomic_DNA"/>
</dbReference>